<proteinExistence type="predicted"/>
<evidence type="ECO:0000313" key="3">
    <source>
        <dbReference type="Proteomes" id="UP000014854"/>
    </source>
</evidence>
<feature type="compositionally biased region" description="Polar residues" evidence="1">
    <location>
        <begin position="1"/>
        <end position="15"/>
    </location>
</feature>
<feature type="compositionally biased region" description="Basic residues" evidence="1">
    <location>
        <begin position="16"/>
        <end position="26"/>
    </location>
</feature>
<sequence>MNPNHSHGRDTTQQIKKNHSLSHKPRSQAAIELTIER</sequence>
<name>S7HWH4_VIBFL</name>
<evidence type="ECO:0000256" key="1">
    <source>
        <dbReference type="SAM" id="MobiDB-lite"/>
    </source>
</evidence>
<comment type="caution">
    <text evidence="2">The sequence shown here is derived from an EMBL/GenBank/DDBJ whole genome shotgun (WGS) entry which is preliminary data.</text>
</comment>
<gene>
    <name evidence="2" type="ORF">L910_2496</name>
</gene>
<dbReference type="AlphaFoldDB" id="S7HWH4"/>
<protein>
    <submittedName>
        <fullName evidence="2">Uncharacterized protein</fullName>
    </submittedName>
</protein>
<organism evidence="2 3">
    <name type="scientific">Vibrio fluvialis PG41</name>
    <dbReference type="NCBI Taxonomy" id="1336752"/>
    <lineage>
        <taxon>Bacteria</taxon>
        <taxon>Pseudomonadati</taxon>
        <taxon>Pseudomonadota</taxon>
        <taxon>Gammaproteobacteria</taxon>
        <taxon>Vibrionales</taxon>
        <taxon>Vibrionaceae</taxon>
        <taxon>Vibrio</taxon>
    </lineage>
</organism>
<evidence type="ECO:0000313" key="2">
    <source>
        <dbReference type="EMBL" id="EPP20104.1"/>
    </source>
</evidence>
<feature type="region of interest" description="Disordered" evidence="1">
    <location>
        <begin position="1"/>
        <end position="37"/>
    </location>
</feature>
<dbReference type="EMBL" id="ASXS01000024">
    <property type="protein sequence ID" value="EPP20104.1"/>
    <property type="molecule type" value="Genomic_DNA"/>
</dbReference>
<accession>S7HWH4</accession>
<dbReference type="PATRIC" id="fig|1336752.4.peg.4169"/>
<dbReference type="Proteomes" id="UP000014854">
    <property type="component" value="Unassembled WGS sequence"/>
</dbReference>
<reference evidence="2 3" key="1">
    <citation type="journal article" date="2013" name="Gut Pathog.">
        <title>Evidence of a new metabolic capacity in an emerging diarrheal pathogen: lessons from the draft genomes of Vibrio fluvialis strains PG41 and I21563.</title>
        <authorList>
            <person name="Khatri I."/>
            <person name="Mahajan S."/>
            <person name="Dureja C."/>
            <person name="Subramanian S."/>
            <person name="Raychaudhuri S."/>
        </authorList>
    </citation>
    <scope>NUCLEOTIDE SEQUENCE [LARGE SCALE GENOMIC DNA]</scope>
    <source>
        <strain evidence="2 3">PG41</strain>
    </source>
</reference>